<dbReference type="SUPFAM" id="SSF57667">
    <property type="entry name" value="beta-beta-alpha zinc fingers"/>
    <property type="match status" value="2"/>
</dbReference>
<gene>
    <name evidence="12" type="ORF">EC973_000260</name>
</gene>
<evidence type="ECO:0000256" key="8">
    <source>
        <dbReference type="SAM" id="MobiDB-lite"/>
    </source>
</evidence>
<feature type="domain" description="C2H2-type" evidence="10">
    <location>
        <begin position="567"/>
        <end position="596"/>
    </location>
</feature>
<proteinExistence type="predicted"/>
<dbReference type="PROSITE" id="PS50157">
    <property type="entry name" value="ZINC_FINGER_C2H2_2"/>
    <property type="match status" value="3"/>
</dbReference>
<keyword evidence="2" id="KW-0479">Metal-binding</keyword>
<reference evidence="12" key="1">
    <citation type="submission" date="2020-01" db="EMBL/GenBank/DDBJ databases">
        <title>Genome Sequencing of Three Apophysomyces-Like Fungal Strains Confirms a Novel Fungal Genus in the Mucoromycota with divergent Burkholderia-like Endosymbiotic Bacteria.</title>
        <authorList>
            <person name="Stajich J.E."/>
            <person name="Macias A.M."/>
            <person name="Carter-House D."/>
            <person name="Lovett B."/>
            <person name="Kasson L.R."/>
            <person name="Berry K."/>
            <person name="Grigoriev I."/>
            <person name="Chang Y."/>
            <person name="Spatafora J."/>
            <person name="Kasson M.T."/>
        </authorList>
    </citation>
    <scope>NUCLEOTIDE SEQUENCE</scope>
    <source>
        <strain evidence="12">NRRL A-21654</strain>
    </source>
</reference>
<dbReference type="Proteomes" id="UP000605846">
    <property type="component" value="Unassembled WGS sequence"/>
</dbReference>
<feature type="region of interest" description="Disordered" evidence="8">
    <location>
        <begin position="1"/>
        <end position="77"/>
    </location>
</feature>
<dbReference type="PROSITE" id="PS00028">
    <property type="entry name" value="ZINC_FINGER_C2H2_1"/>
    <property type="match status" value="2"/>
</dbReference>
<dbReference type="SUPFAM" id="SSF46689">
    <property type="entry name" value="Homeodomain-like"/>
    <property type="match status" value="1"/>
</dbReference>
<feature type="region of interest" description="Disordered" evidence="8">
    <location>
        <begin position="495"/>
        <end position="541"/>
    </location>
</feature>
<dbReference type="Pfam" id="PF00249">
    <property type="entry name" value="Myb_DNA-binding"/>
    <property type="match status" value="1"/>
</dbReference>
<comment type="subcellular location">
    <subcellularLocation>
        <location evidence="1">Nucleus</location>
    </subcellularLocation>
</comment>
<feature type="compositionally biased region" description="Basic and acidic residues" evidence="8">
    <location>
        <begin position="167"/>
        <end position="186"/>
    </location>
</feature>
<dbReference type="InterPro" id="IPR001005">
    <property type="entry name" value="SANT/Myb"/>
</dbReference>
<dbReference type="FunFam" id="3.30.160.60:FF:000446">
    <property type="entry name" value="Zinc finger protein"/>
    <property type="match status" value="1"/>
</dbReference>
<evidence type="ECO:0000256" key="1">
    <source>
        <dbReference type="ARBA" id="ARBA00004123"/>
    </source>
</evidence>
<keyword evidence="6" id="KW-0539">Nucleus</keyword>
<name>A0A8H7ET08_9FUNG</name>
<accession>A0A8H7ET08</accession>
<dbReference type="InterPro" id="IPR036236">
    <property type="entry name" value="Znf_C2H2_sf"/>
</dbReference>
<dbReference type="PANTHER" id="PTHR24394">
    <property type="entry name" value="ZINC FINGER PROTEIN"/>
    <property type="match status" value="1"/>
</dbReference>
<feature type="domain" description="HTH myb-type" evidence="11">
    <location>
        <begin position="223"/>
        <end position="278"/>
    </location>
</feature>
<keyword evidence="5" id="KW-0862">Zinc</keyword>
<dbReference type="EMBL" id="JABAYA010000010">
    <property type="protein sequence ID" value="KAF7731452.1"/>
    <property type="molecule type" value="Genomic_DNA"/>
</dbReference>
<evidence type="ECO:0000256" key="7">
    <source>
        <dbReference type="PROSITE-ProRule" id="PRU00042"/>
    </source>
</evidence>
<organism evidence="12 13">
    <name type="scientific">Apophysomyces ossiformis</name>
    <dbReference type="NCBI Taxonomy" id="679940"/>
    <lineage>
        <taxon>Eukaryota</taxon>
        <taxon>Fungi</taxon>
        <taxon>Fungi incertae sedis</taxon>
        <taxon>Mucoromycota</taxon>
        <taxon>Mucoromycotina</taxon>
        <taxon>Mucoromycetes</taxon>
        <taxon>Mucorales</taxon>
        <taxon>Mucorineae</taxon>
        <taxon>Mucoraceae</taxon>
        <taxon>Apophysomyces</taxon>
    </lineage>
</organism>
<dbReference type="CDD" id="cd00167">
    <property type="entry name" value="SANT"/>
    <property type="match status" value="1"/>
</dbReference>
<comment type="caution">
    <text evidence="12">The sequence shown here is derived from an EMBL/GenBank/DDBJ whole genome shotgun (WGS) entry which is preliminary data.</text>
</comment>
<feature type="compositionally biased region" description="Basic and acidic residues" evidence="8">
    <location>
        <begin position="116"/>
        <end position="136"/>
    </location>
</feature>
<feature type="region of interest" description="Disordered" evidence="8">
    <location>
        <begin position="115"/>
        <end position="136"/>
    </location>
</feature>
<evidence type="ECO:0000259" key="9">
    <source>
        <dbReference type="PROSITE" id="PS50090"/>
    </source>
</evidence>
<feature type="domain" description="Myb-like" evidence="9">
    <location>
        <begin position="223"/>
        <end position="274"/>
    </location>
</feature>
<evidence type="ECO:0000256" key="2">
    <source>
        <dbReference type="ARBA" id="ARBA00022723"/>
    </source>
</evidence>
<dbReference type="Pfam" id="PF00096">
    <property type="entry name" value="zf-C2H2"/>
    <property type="match status" value="3"/>
</dbReference>
<evidence type="ECO:0000313" key="12">
    <source>
        <dbReference type="EMBL" id="KAF7731452.1"/>
    </source>
</evidence>
<evidence type="ECO:0000256" key="3">
    <source>
        <dbReference type="ARBA" id="ARBA00022737"/>
    </source>
</evidence>
<evidence type="ECO:0000259" key="10">
    <source>
        <dbReference type="PROSITE" id="PS50157"/>
    </source>
</evidence>
<dbReference type="PROSITE" id="PS50090">
    <property type="entry name" value="MYB_LIKE"/>
    <property type="match status" value="1"/>
</dbReference>
<dbReference type="Gene3D" id="3.30.160.60">
    <property type="entry name" value="Classic Zinc Finger"/>
    <property type="match status" value="3"/>
</dbReference>
<evidence type="ECO:0000313" key="13">
    <source>
        <dbReference type="Proteomes" id="UP000605846"/>
    </source>
</evidence>
<sequence>MARVHLFSSSTPHHERCSRSSSNGEEFLDNEAPAPQLATTTTTEEGHTLDVTAVPSPNPTETSSSEPPKESLNLSQFRSSSAALTAALLQNAHSDVDVVGAMAAALSVKPESLQMLRERSQQHQEGEQKNEKELLGDKGKKAVNADLMDQAAAATALQLLGLSQSESKSEKSDSIAEEEEKNRGSDQELNASNVMLIANYPGLTNAAATPTVEGLELQNEEIMQDYKRGTWTREEDELLLAGIKKYGYGRWKEIANTIPGRKGKQLKQRWDNTLASKYVDREWLQNKIRNDEELQQHQQHQDVDIEDSAPSSPTGEHEDQKDDKALRFLENADWNEIAQKITEKAKEGNQEAIEALLSQALLGTVANTSPPTTTTTNTPPIGVPSTSSSPHLMNYSRAPSATTSAPAINFADATALAFFTQQLNHQHNGEGSSNVSAPATTTPSSSLSAAAALANNPYFLSNLSFSQAGNDNAMAVAAAAVAAVAQASAAAASSNSAAGTPHGLSGPSTPLGEIGHSTSSPAPRATPGQKRRRSDPALAETQSAAMSIYASSAPITTTINNQTQTVYPCLFPNCGKTFARLYNLKSHSRTHTDDRPFICHICEAAFSRNHDLKRHVKIHGGDKPYKCMGCNKSFSRLDALKRHKSNQRNKVACMNT</sequence>
<feature type="region of interest" description="Disordered" evidence="8">
    <location>
        <begin position="293"/>
        <end position="322"/>
    </location>
</feature>
<keyword evidence="13" id="KW-1185">Reference proteome</keyword>
<evidence type="ECO:0000256" key="6">
    <source>
        <dbReference type="ARBA" id="ARBA00023242"/>
    </source>
</evidence>
<dbReference type="OrthoDB" id="8922241at2759"/>
<keyword evidence="4 7" id="KW-0863">Zinc-finger</keyword>
<feature type="compositionally biased region" description="Basic and acidic residues" evidence="8">
    <location>
        <begin position="293"/>
        <end position="303"/>
    </location>
</feature>
<dbReference type="InterPro" id="IPR009057">
    <property type="entry name" value="Homeodomain-like_sf"/>
</dbReference>
<dbReference type="PANTHER" id="PTHR24394:SF29">
    <property type="entry name" value="MYONEURIN"/>
    <property type="match status" value="1"/>
</dbReference>
<dbReference type="GO" id="GO:0000981">
    <property type="term" value="F:DNA-binding transcription factor activity, RNA polymerase II-specific"/>
    <property type="evidence" value="ECO:0007669"/>
    <property type="project" value="TreeGrafter"/>
</dbReference>
<protein>
    <submittedName>
        <fullName evidence="12">Uncharacterized protein</fullName>
    </submittedName>
</protein>
<dbReference type="FunFam" id="3.30.160.60:FF:000125">
    <property type="entry name" value="Putative zinc finger protein 143"/>
    <property type="match status" value="1"/>
</dbReference>
<dbReference type="GO" id="GO:0008270">
    <property type="term" value="F:zinc ion binding"/>
    <property type="evidence" value="ECO:0007669"/>
    <property type="project" value="UniProtKB-KW"/>
</dbReference>
<feature type="domain" description="C2H2-type" evidence="10">
    <location>
        <begin position="625"/>
        <end position="652"/>
    </location>
</feature>
<evidence type="ECO:0000259" key="11">
    <source>
        <dbReference type="PROSITE" id="PS51294"/>
    </source>
</evidence>
<dbReference type="AlphaFoldDB" id="A0A8H7ET08"/>
<feature type="domain" description="C2H2-type" evidence="10">
    <location>
        <begin position="597"/>
        <end position="624"/>
    </location>
</feature>
<dbReference type="Gene3D" id="1.10.10.60">
    <property type="entry name" value="Homeodomain-like"/>
    <property type="match status" value="1"/>
</dbReference>
<dbReference type="SMART" id="SM00717">
    <property type="entry name" value="SANT"/>
    <property type="match status" value="1"/>
</dbReference>
<keyword evidence="3" id="KW-0677">Repeat</keyword>
<dbReference type="FunFam" id="3.30.160.60:FF:001666">
    <property type="entry name" value="MDS1 and EVI1 complex locus"/>
    <property type="match status" value="1"/>
</dbReference>
<dbReference type="SMART" id="SM00355">
    <property type="entry name" value="ZnF_C2H2"/>
    <property type="match status" value="3"/>
</dbReference>
<evidence type="ECO:0000256" key="5">
    <source>
        <dbReference type="ARBA" id="ARBA00022833"/>
    </source>
</evidence>
<dbReference type="InterPro" id="IPR013087">
    <property type="entry name" value="Znf_C2H2_type"/>
</dbReference>
<feature type="region of interest" description="Disordered" evidence="8">
    <location>
        <begin position="163"/>
        <end position="189"/>
    </location>
</feature>
<dbReference type="GO" id="GO:0005634">
    <property type="term" value="C:nucleus"/>
    <property type="evidence" value="ECO:0007669"/>
    <property type="project" value="UniProtKB-SubCell"/>
</dbReference>
<dbReference type="InterPro" id="IPR017930">
    <property type="entry name" value="Myb_dom"/>
</dbReference>
<dbReference type="PROSITE" id="PS51294">
    <property type="entry name" value="HTH_MYB"/>
    <property type="match status" value="1"/>
</dbReference>
<evidence type="ECO:0000256" key="4">
    <source>
        <dbReference type="ARBA" id="ARBA00022771"/>
    </source>
</evidence>